<evidence type="ECO:0000256" key="1">
    <source>
        <dbReference type="SAM" id="MobiDB-lite"/>
    </source>
</evidence>
<sequence length="94" mass="10905">MAADARQGSLIGFWRLRSSHRLPSRSCKRVHSRRTQQPYYHEILTSVTQSEARFNQQPQSSIITICCSKRHQSAKQTSRSWSQTLFRSSNPLNN</sequence>
<evidence type="ECO:0000313" key="2">
    <source>
        <dbReference type="EMBL" id="KAL2068298.1"/>
    </source>
</evidence>
<evidence type="ECO:0000313" key="3">
    <source>
        <dbReference type="Proteomes" id="UP001595075"/>
    </source>
</evidence>
<keyword evidence="3" id="KW-1185">Reference proteome</keyword>
<comment type="caution">
    <text evidence="2">The sequence shown here is derived from an EMBL/GenBank/DDBJ whole genome shotgun (WGS) entry which is preliminary data.</text>
</comment>
<feature type="region of interest" description="Disordered" evidence="1">
    <location>
        <begin position="73"/>
        <end position="94"/>
    </location>
</feature>
<dbReference type="Proteomes" id="UP001595075">
    <property type="component" value="Unassembled WGS sequence"/>
</dbReference>
<proteinExistence type="predicted"/>
<name>A0ABR4CEC6_9HELO</name>
<accession>A0ABR4CEC6</accession>
<gene>
    <name evidence="2" type="ORF">VTL71DRAFT_16396</name>
</gene>
<protein>
    <submittedName>
        <fullName evidence="2">Uncharacterized protein</fullName>
    </submittedName>
</protein>
<feature type="compositionally biased region" description="Polar residues" evidence="1">
    <location>
        <begin position="74"/>
        <end position="94"/>
    </location>
</feature>
<dbReference type="EMBL" id="JAZHXI010000009">
    <property type="protein sequence ID" value="KAL2068298.1"/>
    <property type="molecule type" value="Genomic_DNA"/>
</dbReference>
<organism evidence="2 3">
    <name type="scientific">Oculimacula yallundae</name>
    <dbReference type="NCBI Taxonomy" id="86028"/>
    <lineage>
        <taxon>Eukaryota</taxon>
        <taxon>Fungi</taxon>
        <taxon>Dikarya</taxon>
        <taxon>Ascomycota</taxon>
        <taxon>Pezizomycotina</taxon>
        <taxon>Leotiomycetes</taxon>
        <taxon>Helotiales</taxon>
        <taxon>Ploettnerulaceae</taxon>
        <taxon>Oculimacula</taxon>
    </lineage>
</organism>
<reference evidence="2 3" key="1">
    <citation type="journal article" date="2024" name="Commun. Biol.">
        <title>Comparative genomic analysis of thermophilic fungi reveals convergent evolutionary adaptations and gene losses.</title>
        <authorList>
            <person name="Steindorff A.S."/>
            <person name="Aguilar-Pontes M.V."/>
            <person name="Robinson A.J."/>
            <person name="Andreopoulos B."/>
            <person name="LaButti K."/>
            <person name="Kuo A."/>
            <person name="Mondo S."/>
            <person name="Riley R."/>
            <person name="Otillar R."/>
            <person name="Haridas S."/>
            <person name="Lipzen A."/>
            <person name="Grimwood J."/>
            <person name="Schmutz J."/>
            <person name="Clum A."/>
            <person name="Reid I.D."/>
            <person name="Moisan M.C."/>
            <person name="Butler G."/>
            <person name="Nguyen T.T.M."/>
            <person name="Dewar K."/>
            <person name="Conant G."/>
            <person name="Drula E."/>
            <person name="Henrissat B."/>
            <person name="Hansel C."/>
            <person name="Singer S."/>
            <person name="Hutchinson M.I."/>
            <person name="de Vries R.P."/>
            <person name="Natvig D.O."/>
            <person name="Powell A.J."/>
            <person name="Tsang A."/>
            <person name="Grigoriev I.V."/>
        </authorList>
    </citation>
    <scope>NUCLEOTIDE SEQUENCE [LARGE SCALE GENOMIC DNA]</scope>
    <source>
        <strain evidence="2 3">CBS 494.80</strain>
    </source>
</reference>